<evidence type="ECO:0000313" key="9">
    <source>
        <dbReference type="Proteomes" id="UP000515135"/>
    </source>
</evidence>
<feature type="transmembrane region" description="Helical" evidence="7">
    <location>
        <begin position="282"/>
        <end position="303"/>
    </location>
</feature>
<evidence type="ECO:0000256" key="6">
    <source>
        <dbReference type="ARBA" id="ARBA00023315"/>
    </source>
</evidence>
<protein>
    <recommendedName>
        <fullName evidence="7">Palmitoyltransferase</fullName>
        <ecNumber evidence="7">2.3.1.225</ecNumber>
    </recommendedName>
</protein>
<feature type="transmembrane region" description="Helical" evidence="7">
    <location>
        <begin position="112"/>
        <end position="134"/>
    </location>
</feature>
<evidence type="ECO:0000259" key="8">
    <source>
        <dbReference type="Pfam" id="PF01529"/>
    </source>
</evidence>
<dbReference type="InterPro" id="IPR039859">
    <property type="entry name" value="PFA4/ZDH16/20/ERF2-like"/>
</dbReference>
<comment type="domain">
    <text evidence="7">The DHHC domain is required for palmitoyltransferase activity.</text>
</comment>
<dbReference type="PROSITE" id="PS50216">
    <property type="entry name" value="DHHC"/>
    <property type="match status" value="1"/>
</dbReference>
<evidence type="ECO:0000256" key="4">
    <source>
        <dbReference type="ARBA" id="ARBA00022989"/>
    </source>
</evidence>
<keyword evidence="3 7" id="KW-0812">Transmembrane</keyword>
<proteinExistence type="inferred from homology"/>
<sequence length="369" mass="40277">MNAVAPAVSLEGDDQEITTATTRLTTNHQHAANGHTAVNVANGHSAITVVSDDEQSPSSEGNPVTHALTNAYCDSVEKLPQVIEVSGRSRDGGPGSVMLGGKVWFVKDGCGVTCAVFTYLLVLYAEFVVMGVILFPSNSLVYSIINAVIFNFFAFLAVASHVKAMLTDPGAVPKGNATKEYIEGLGLKPGQVVYKCSKCSSITPERAHHCSVCRRCIRKMDHHCPWVNNCVGEGNQKFFVLFTMYIAIISLHALIMAGIKFFGCMDSQWEAECSRFSPPATIIMMIFLVFEGLLFAIFTAVMCGTQLHGICNDETGIEQLKKESPSWEKKGKWMSIKAVFGHDFSLAWFSPFNQPDINSGKSPPYLYHV</sequence>
<dbReference type="Pfam" id="PF01529">
    <property type="entry name" value="DHHC"/>
    <property type="match status" value="1"/>
</dbReference>
<dbReference type="OrthoDB" id="331948at2759"/>
<dbReference type="AlphaFoldDB" id="A0A6P4ZEK6"/>
<accession>A0A6P4ZEK6</accession>
<evidence type="ECO:0000256" key="7">
    <source>
        <dbReference type="RuleBase" id="RU079119"/>
    </source>
</evidence>
<dbReference type="GO" id="GO:0016020">
    <property type="term" value="C:membrane"/>
    <property type="evidence" value="ECO:0007669"/>
    <property type="project" value="UniProtKB-SubCell"/>
</dbReference>
<dbReference type="GO" id="GO:0019706">
    <property type="term" value="F:protein-cysteine S-palmitoyltransferase activity"/>
    <property type="evidence" value="ECO:0007669"/>
    <property type="project" value="UniProtKB-EC"/>
</dbReference>
<organism evidence="9 11">
    <name type="scientific">Branchiostoma belcheri</name>
    <name type="common">Amphioxus</name>
    <dbReference type="NCBI Taxonomy" id="7741"/>
    <lineage>
        <taxon>Eukaryota</taxon>
        <taxon>Metazoa</taxon>
        <taxon>Chordata</taxon>
        <taxon>Cephalochordata</taxon>
        <taxon>Leptocardii</taxon>
        <taxon>Amphioxiformes</taxon>
        <taxon>Branchiostomatidae</taxon>
        <taxon>Branchiostoma</taxon>
    </lineage>
</organism>
<evidence type="ECO:0000256" key="5">
    <source>
        <dbReference type="ARBA" id="ARBA00023136"/>
    </source>
</evidence>
<name>A0A6P4ZEK6_BRABE</name>
<dbReference type="RefSeq" id="XP_019629556.1">
    <property type="nucleotide sequence ID" value="XM_019773997.1"/>
</dbReference>
<evidence type="ECO:0000313" key="11">
    <source>
        <dbReference type="RefSeq" id="XP_019629557.1"/>
    </source>
</evidence>
<evidence type="ECO:0000313" key="10">
    <source>
        <dbReference type="RefSeq" id="XP_019629556.1"/>
    </source>
</evidence>
<dbReference type="InterPro" id="IPR001594">
    <property type="entry name" value="Palmitoyltrfase_DHHC"/>
</dbReference>
<keyword evidence="5 7" id="KW-0472">Membrane</keyword>
<evidence type="ECO:0000256" key="3">
    <source>
        <dbReference type="ARBA" id="ARBA00022692"/>
    </source>
</evidence>
<evidence type="ECO:0000256" key="1">
    <source>
        <dbReference type="ARBA" id="ARBA00004141"/>
    </source>
</evidence>
<keyword evidence="2 7" id="KW-0808">Transferase</keyword>
<comment type="catalytic activity">
    <reaction evidence="7">
        <text>L-cysteinyl-[protein] + hexadecanoyl-CoA = S-hexadecanoyl-L-cysteinyl-[protein] + CoA</text>
        <dbReference type="Rhea" id="RHEA:36683"/>
        <dbReference type="Rhea" id="RHEA-COMP:10131"/>
        <dbReference type="Rhea" id="RHEA-COMP:11032"/>
        <dbReference type="ChEBI" id="CHEBI:29950"/>
        <dbReference type="ChEBI" id="CHEBI:57287"/>
        <dbReference type="ChEBI" id="CHEBI:57379"/>
        <dbReference type="ChEBI" id="CHEBI:74151"/>
        <dbReference type="EC" id="2.3.1.225"/>
    </reaction>
</comment>
<dbReference type="RefSeq" id="XP_019629557.1">
    <property type="nucleotide sequence ID" value="XM_019773998.1"/>
</dbReference>
<feature type="transmembrane region" description="Helical" evidence="7">
    <location>
        <begin position="238"/>
        <end position="262"/>
    </location>
</feature>
<reference evidence="10 11" key="1">
    <citation type="submission" date="2025-04" db="UniProtKB">
        <authorList>
            <consortium name="RefSeq"/>
        </authorList>
    </citation>
    <scope>IDENTIFICATION</scope>
    <source>
        <tissue evidence="10 11">Gonad</tissue>
    </source>
</reference>
<comment type="similarity">
    <text evidence="7">Belongs to the DHHC palmitoyltransferase family.</text>
</comment>
<feature type="domain" description="Palmitoyltransferase DHHC" evidence="8">
    <location>
        <begin position="195"/>
        <end position="322"/>
    </location>
</feature>
<dbReference type="KEGG" id="bbel:109473872"/>
<feature type="transmembrane region" description="Helical" evidence="7">
    <location>
        <begin position="140"/>
        <end position="159"/>
    </location>
</feature>
<evidence type="ECO:0000256" key="2">
    <source>
        <dbReference type="ARBA" id="ARBA00022679"/>
    </source>
</evidence>
<keyword evidence="9" id="KW-1185">Reference proteome</keyword>
<gene>
    <name evidence="10 11" type="primary">LOC109473872</name>
</gene>
<dbReference type="Proteomes" id="UP000515135">
    <property type="component" value="Unplaced"/>
</dbReference>
<comment type="subcellular location">
    <subcellularLocation>
        <location evidence="1">Membrane</location>
        <topology evidence="1">Multi-pass membrane protein</topology>
    </subcellularLocation>
</comment>
<dbReference type="EC" id="2.3.1.225" evidence="7"/>
<keyword evidence="6 7" id="KW-0012">Acyltransferase</keyword>
<keyword evidence="4 7" id="KW-1133">Transmembrane helix</keyword>
<dbReference type="PANTHER" id="PTHR12246">
    <property type="entry name" value="PALMITOYLTRANSFERASE ZDHHC16"/>
    <property type="match status" value="1"/>
</dbReference>
<dbReference type="GeneID" id="109473872"/>